<sequence>MRKVRETKYYRPILLSLFSFVLGCMLTINLTPIDKTCIIDNTDHEYNVMQNSKLRNPELIILIFSAPKNLEKRQVLRETWLDMGREISATASYRYKHYFIIGSLGLSENEVLHLSDEQSEFGDILVLPVYDSYNNLTEKVLQAYVWLDEQYEYGLGYKYALKCDDDSFVNLPALLIEIPKMENTLGNSNLQFPLNLPPEKLNHFITTDVQTNQEFGKNLQVVNMSFYWGYFHGNAKIKTAGKWKEDDWISCDRYLPYALGGGYILSKNLVSFISNNNEYLRTFKSEDISVGLWLSPVTNTIRIHDIRFDTEWVTRGCKNYYLISHNISPEGMRTMHENLKSNKQLCTKEEDKRKYYLYNWSVPPSQCCITVK</sequence>
<proteinExistence type="inferred from homology"/>
<dbReference type="EC" id="2.4.1.-" evidence="10"/>
<dbReference type="Pfam" id="PF01762">
    <property type="entry name" value="Galactosyl_T"/>
    <property type="match status" value="1"/>
</dbReference>
<evidence type="ECO:0000256" key="3">
    <source>
        <dbReference type="ARBA" id="ARBA00022676"/>
    </source>
</evidence>
<keyword evidence="8 10" id="KW-0333">Golgi apparatus</keyword>
<evidence type="ECO:0000256" key="2">
    <source>
        <dbReference type="ARBA" id="ARBA00008661"/>
    </source>
</evidence>
<evidence type="ECO:0000313" key="12">
    <source>
        <dbReference type="Proteomes" id="UP001152799"/>
    </source>
</evidence>
<gene>
    <name evidence="11" type="ORF">CEUTPL_LOCUS9506</name>
</gene>
<keyword evidence="7 10" id="KW-1133">Transmembrane helix</keyword>
<dbReference type="PANTHER" id="PTHR11214:SF3">
    <property type="entry name" value="BETA-1,3-GALACTOSYLTRANSFERASE 6"/>
    <property type="match status" value="1"/>
</dbReference>
<organism evidence="11 12">
    <name type="scientific">Ceutorhynchus assimilis</name>
    <name type="common">cabbage seed weevil</name>
    <dbReference type="NCBI Taxonomy" id="467358"/>
    <lineage>
        <taxon>Eukaryota</taxon>
        <taxon>Metazoa</taxon>
        <taxon>Ecdysozoa</taxon>
        <taxon>Arthropoda</taxon>
        <taxon>Hexapoda</taxon>
        <taxon>Insecta</taxon>
        <taxon>Pterygota</taxon>
        <taxon>Neoptera</taxon>
        <taxon>Endopterygota</taxon>
        <taxon>Coleoptera</taxon>
        <taxon>Polyphaga</taxon>
        <taxon>Cucujiformia</taxon>
        <taxon>Curculionidae</taxon>
        <taxon>Ceutorhynchinae</taxon>
        <taxon>Ceutorhynchus</taxon>
    </lineage>
</organism>
<dbReference type="GO" id="GO:0000139">
    <property type="term" value="C:Golgi membrane"/>
    <property type="evidence" value="ECO:0007669"/>
    <property type="project" value="UniProtKB-SubCell"/>
</dbReference>
<keyword evidence="4" id="KW-0808">Transferase</keyword>
<keyword evidence="12" id="KW-1185">Reference proteome</keyword>
<dbReference type="EMBL" id="OU892281">
    <property type="protein sequence ID" value="CAG9768988.1"/>
    <property type="molecule type" value="Genomic_DNA"/>
</dbReference>
<dbReference type="InterPro" id="IPR002659">
    <property type="entry name" value="Glyco_trans_31"/>
</dbReference>
<accession>A0A9N9QKE1</accession>
<feature type="transmembrane region" description="Helical" evidence="10">
    <location>
        <begin position="12"/>
        <end position="31"/>
    </location>
</feature>
<evidence type="ECO:0000256" key="6">
    <source>
        <dbReference type="ARBA" id="ARBA00022968"/>
    </source>
</evidence>
<dbReference type="Gene3D" id="3.90.550.50">
    <property type="match status" value="1"/>
</dbReference>
<dbReference type="Proteomes" id="UP001152799">
    <property type="component" value="Chromosome 5"/>
</dbReference>
<evidence type="ECO:0000256" key="10">
    <source>
        <dbReference type="RuleBase" id="RU363063"/>
    </source>
</evidence>
<protein>
    <recommendedName>
        <fullName evidence="10">Hexosyltransferase</fullName>
        <ecNumber evidence="10">2.4.1.-</ecNumber>
    </recommendedName>
</protein>
<dbReference type="PANTHER" id="PTHR11214">
    <property type="entry name" value="BETA-1,3-N-ACETYLGLUCOSAMINYLTRANSFERASE"/>
    <property type="match status" value="1"/>
</dbReference>
<evidence type="ECO:0000256" key="5">
    <source>
        <dbReference type="ARBA" id="ARBA00022692"/>
    </source>
</evidence>
<evidence type="ECO:0000256" key="7">
    <source>
        <dbReference type="ARBA" id="ARBA00022989"/>
    </source>
</evidence>
<evidence type="ECO:0000256" key="8">
    <source>
        <dbReference type="ARBA" id="ARBA00023034"/>
    </source>
</evidence>
<dbReference type="GO" id="GO:0006024">
    <property type="term" value="P:glycosaminoglycan biosynthetic process"/>
    <property type="evidence" value="ECO:0007669"/>
    <property type="project" value="TreeGrafter"/>
</dbReference>
<dbReference type="OrthoDB" id="1158011at2759"/>
<dbReference type="PROSITE" id="PS51257">
    <property type="entry name" value="PROKAR_LIPOPROTEIN"/>
    <property type="match status" value="1"/>
</dbReference>
<keyword evidence="5 10" id="KW-0812">Transmembrane</keyword>
<comment type="subcellular location">
    <subcellularLocation>
        <location evidence="1 10">Golgi apparatus membrane</location>
        <topology evidence="1 10">Single-pass type II membrane protein</topology>
    </subcellularLocation>
</comment>
<keyword evidence="9 10" id="KW-0472">Membrane</keyword>
<keyword evidence="6 10" id="KW-0735">Signal-anchor</keyword>
<evidence type="ECO:0000256" key="1">
    <source>
        <dbReference type="ARBA" id="ARBA00004323"/>
    </source>
</evidence>
<dbReference type="GO" id="GO:0006493">
    <property type="term" value="P:protein O-linked glycosylation"/>
    <property type="evidence" value="ECO:0007669"/>
    <property type="project" value="TreeGrafter"/>
</dbReference>
<comment type="similarity">
    <text evidence="2 10">Belongs to the glycosyltransferase 31 family.</text>
</comment>
<keyword evidence="3 10" id="KW-0328">Glycosyltransferase</keyword>
<evidence type="ECO:0000313" key="11">
    <source>
        <dbReference type="EMBL" id="CAG9768988.1"/>
    </source>
</evidence>
<name>A0A9N9QKE1_9CUCU</name>
<evidence type="ECO:0000256" key="4">
    <source>
        <dbReference type="ARBA" id="ARBA00022679"/>
    </source>
</evidence>
<reference evidence="11" key="1">
    <citation type="submission" date="2022-01" db="EMBL/GenBank/DDBJ databases">
        <authorList>
            <person name="King R."/>
        </authorList>
    </citation>
    <scope>NUCLEOTIDE SEQUENCE</scope>
</reference>
<evidence type="ECO:0000256" key="9">
    <source>
        <dbReference type="ARBA" id="ARBA00023136"/>
    </source>
</evidence>
<dbReference type="GO" id="GO:0047220">
    <property type="term" value="F:galactosylxylosylprotein 3-beta-galactosyltransferase activity"/>
    <property type="evidence" value="ECO:0007669"/>
    <property type="project" value="TreeGrafter"/>
</dbReference>
<dbReference type="AlphaFoldDB" id="A0A9N9QKE1"/>